<keyword evidence="2 5" id="KW-0812">Transmembrane</keyword>
<feature type="transmembrane region" description="Helical" evidence="5">
    <location>
        <begin position="95"/>
        <end position="115"/>
    </location>
</feature>
<organism evidence="6 7">
    <name type="scientific">Sphingomonas sediminicola</name>
    <dbReference type="NCBI Taxonomy" id="386874"/>
    <lineage>
        <taxon>Bacteria</taxon>
        <taxon>Pseudomonadati</taxon>
        <taxon>Pseudomonadota</taxon>
        <taxon>Alphaproteobacteria</taxon>
        <taxon>Sphingomonadales</taxon>
        <taxon>Sphingomonadaceae</taxon>
        <taxon>Sphingomonas</taxon>
    </lineage>
</organism>
<dbReference type="PANTHER" id="PTHR36917:SF1">
    <property type="entry name" value="INNER MEMBRANE-SPANNING PROTEIN YCIB"/>
    <property type="match status" value="1"/>
</dbReference>
<keyword evidence="7" id="KW-1185">Reference proteome</keyword>
<keyword evidence="1 5" id="KW-1003">Cell membrane</keyword>
<protein>
    <recommendedName>
        <fullName evidence="5">Inner membrane-spanning protein YciB</fullName>
    </recommendedName>
</protein>
<dbReference type="PANTHER" id="PTHR36917">
    <property type="entry name" value="INTRACELLULAR SEPTATION PROTEIN A-RELATED"/>
    <property type="match status" value="1"/>
</dbReference>
<feature type="transmembrane region" description="Helical" evidence="5">
    <location>
        <begin position="164"/>
        <end position="185"/>
    </location>
</feature>
<gene>
    <name evidence="6" type="primary">ispZ</name>
    <name evidence="5" type="synonym">yciB</name>
    <name evidence="6" type="ORF">H9L14_06970</name>
</gene>
<dbReference type="EMBL" id="CP060782">
    <property type="protein sequence ID" value="QNP46785.1"/>
    <property type="molecule type" value="Genomic_DNA"/>
</dbReference>
<dbReference type="NCBIfam" id="TIGR00997">
    <property type="entry name" value="ispZ"/>
    <property type="match status" value="1"/>
</dbReference>
<dbReference type="HAMAP" id="MF_00189">
    <property type="entry name" value="YciB"/>
    <property type="match status" value="1"/>
</dbReference>
<evidence type="ECO:0000256" key="3">
    <source>
        <dbReference type="ARBA" id="ARBA00022989"/>
    </source>
</evidence>
<proteinExistence type="inferred from homology"/>
<keyword evidence="3 5" id="KW-1133">Transmembrane helix</keyword>
<feature type="transmembrane region" description="Helical" evidence="5">
    <location>
        <begin position="37"/>
        <end position="59"/>
    </location>
</feature>
<feature type="transmembrane region" description="Helical" evidence="5">
    <location>
        <begin position="12"/>
        <end position="30"/>
    </location>
</feature>
<comment type="similarity">
    <text evidence="5">Belongs to the YciB family.</text>
</comment>
<keyword evidence="4 5" id="KW-0472">Membrane</keyword>
<keyword evidence="5" id="KW-0997">Cell inner membrane</keyword>
<evidence type="ECO:0000256" key="1">
    <source>
        <dbReference type="ARBA" id="ARBA00022475"/>
    </source>
</evidence>
<dbReference type="InterPro" id="IPR006008">
    <property type="entry name" value="YciB"/>
</dbReference>
<evidence type="ECO:0000256" key="2">
    <source>
        <dbReference type="ARBA" id="ARBA00022692"/>
    </source>
</evidence>
<dbReference type="Proteomes" id="UP000516105">
    <property type="component" value="Chromosome"/>
</dbReference>
<accession>A0ABX6TCQ1</accession>
<evidence type="ECO:0000313" key="7">
    <source>
        <dbReference type="Proteomes" id="UP000516105"/>
    </source>
</evidence>
<dbReference type="Pfam" id="PF04279">
    <property type="entry name" value="IspA"/>
    <property type="match status" value="1"/>
</dbReference>
<sequence length="204" mass="22345">MSEPARKGSSWTMLLDYGPLLVFFIAYKVAGSGLQGSLVATLAFMVAVIISIAIGLAVVKRVSPMVWISTILILGFGAITLYLRDPKFIQMKPTVIYIGFAVLLGGGLLRGKPLLKWLFGPVFPGLTQEGWMKLSRNWALFFVALAIANEIMRATLDFDTWLTVKVWGVTIVSLVFAIANMPMLLRHGLDPESKGEVITDTPVE</sequence>
<feature type="transmembrane region" description="Helical" evidence="5">
    <location>
        <begin position="135"/>
        <end position="152"/>
    </location>
</feature>
<evidence type="ECO:0000313" key="6">
    <source>
        <dbReference type="EMBL" id="QNP46785.1"/>
    </source>
</evidence>
<comment type="subcellular location">
    <subcellularLocation>
        <location evidence="5">Cell inner membrane</location>
        <topology evidence="5">Multi-pass membrane protein</topology>
    </subcellularLocation>
</comment>
<dbReference type="RefSeq" id="WP_187709738.1">
    <property type="nucleotide sequence ID" value="NZ_CP060782.1"/>
</dbReference>
<reference evidence="6 7" key="1">
    <citation type="submission" date="2020-08" db="EMBL/GenBank/DDBJ databases">
        <title>Genome sequence of Sphingomonas sediminicola KACC 15039T.</title>
        <authorList>
            <person name="Hyun D.-W."/>
            <person name="Bae J.-W."/>
        </authorList>
    </citation>
    <scope>NUCLEOTIDE SEQUENCE [LARGE SCALE GENOMIC DNA]</scope>
    <source>
        <strain evidence="6 7">KACC 15039</strain>
    </source>
</reference>
<comment type="function">
    <text evidence="5">Plays a role in cell envelope biogenesis, maintenance of cell envelope integrity and membrane homeostasis.</text>
</comment>
<feature type="transmembrane region" description="Helical" evidence="5">
    <location>
        <begin position="65"/>
        <end position="83"/>
    </location>
</feature>
<evidence type="ECO:0000256" key="4">
    <source>
        <dbReference type="ARBA" id="ARBA00023136"/>
    </source>
</evidence>
<evidence type="ECO:0000256" key="5">
    <source>
        <dbReference type="HAMAP-Rule" id="MF_00189"/>
    </source>
</evidence>
<name>A0ABX6TCQ1_9SPHN</name>